<protein>
    <recommendedName>
        <fullName evidence="3">Aminotransferase class V-fold PLP-dependent enzyme</fullName>
    </recommendedName>
</protein>
<comment type="caution">
    <text evidence="1">The sequence shown here is derived from an EMBL/GenBank/DDBJ whole genome shotgun (WGS) entry which is preliminary data.</text>
</comment>
<name>A0ABT5WLI5_9SPHN</name>
<dbReference type="InterPro" id="IPR015424">
    <property type="entry name" value="PyrdxlP-dep_Trfase"/>
</dbReference>
<dbReference type="EMBL" id="JARESE010000010">
    <property type="protein sequence ID" value="MDE8650897.1"/>
    <property type="molecule type" value="Genomic_DNA"/>
</dbReference>
<organism evidence="1 2">
    <name type="scientific">Novosphingobium album</name>
    <name type="common">ex Liu et al. 2023</name>
    <dbReference type="NCBI Taxonomy" id="3031130"/>
    <lineage>
        <taxon>Bacteria</taxon>
        <taxon>Pseudomonadati</taxon>
        <taxon>Pseudomonadota</taxon>
        <taxon>Alphaproteobacteria</taxon>
        <taxon>Sphingomonadales</taxon>
        <taxon>Sphingomonadaceae</taxon>
        <taxon>Novosphingobium</taxon>
    </lineage>
</organism>
<evidence type="ECO:0000313" key="2">
    <source>
        <dbReference type="Proteomes" id="UP001216253"/>
    </source>
</evidence>
<evidence type="ECO:0000313" key="1">
    <source>
        <dbReference type="EMBL" id="MDE8650897.1"/>
    </source>
</evidence>
<dbReference type="Gene3D" id="3.40.640.10">
    <property type="entry name" value="Type I PLP-dependent aspartate aminotransferase-like (Major domain)"/>
    <property type="match status" value="1"/>
</dbReference>
<keyword evidence="2" id="KW-1185">Reference proteome</keyword>
<dbReference type="SUPFAM" id="SSF53383">
    <property type="entry name" value="PLP-dependent transferases"/>
    <property type="match status" value="1"/>
</dbReference>
<gene>
    <name evidence="1" type="ORF">PYV00_04085</name>
</gene>
<dbReference type="RefSeq" id="WP_275226977.1">
    <property type="nucleotide sequence ID" value="NZ_JARESE010000010.1"/>
</dbReference>
<reference evidence="1 2" key="1">
    <citation type="submission" date="2023-03" db="EMBL/GenBank/DDBJ databases">
        <title>NovoSphingobium album sp. nov. isolated from polycyclic aromatic hydrocarbons- and heavy-metal polluted soil.</title>
        <authorList>
            <person name="Liu Z."/>
            <person name="Wang K."/>
        </authorList>
    </citation>
    <scope>NUCLEOTIDE SEQUENCE [LARGE SCALE GENOMIC DNA]</scope>
    <source>
        <strain evidence="1 2">H3SJ31-1</strain>
    </source>
</reference>
<dbReference type="InterPro" id="IPR015421">
    <property type="entry name" value="PyrdxlP-dep_Trfase_major"/>
</dbReference>
<sequence>MSCAQFLSPMLASGGDRRITVPNGGNTNVYGASPFPRAVIGYASSTANDISLDAFRHLERLVADWPVHGLQDPAAYAAALERMRHRLRGLWGLTADTGVVFAPSGTDLEYVGLALAGNGAGAPVTNIVLGPDEVGSGCLLAAGGCYFSGETALAGAIRKGAGIAGFEAVEVAALPLRGAGSTALASDAVAAALDTAIATARRQGRKVVAHAVHGSKTGLILPDLAAIDGLLARHGDDLTLAVDACQARIEPAEIRGYLDRGCVVFLTGSKFIGGPPFSGMALVPPGRRPAAMLARGLATVFRRAEWPAEWREADLLPAGANPGLLLRLEAALFELERFAAIGAGRRDAVIAAFGVAVRALARRIDAGLVAPALAPGGLHTATLATIDLSAMPGGASFATAQRWQKVLAARGLRLGQPVRCLRDASGDWAGTLRISLSMPMIVARAGLAPDALAAGFAADMARIAAVIEAARRRVA</sequence>
<accession>A0ABT5WLI5</accession>
<evidence type="ECO:0008006" key="3">
    <source>
        <dbReference type="Google" id="ProtNLM"/>
    </source>
</evidence>
<dbReference type="Proteomes" id="UP001216253">
    <property type="component" value="Unassembled WGS sequence"/>
</dbReference>
<proteinExistence type="predicted"/>